<evidence type="ECO:0000313" key="4">
    <source>
        <dbReference type="Proteomes" id="UP000053593"/>
    </source>
</evidence>
<name>A0A0D0BFY1_9AGAR</name>
<dbReference type="InterPro" id="IPR045340">
    <property type="entry name" value="DUF6533"/>
</dbReference>
<feature type="transmembrane region" description="Helical" evidence="1">
    <location>
        <begin position="91"/>
        <end position="110"/>
    </location>
</feature>
<dbReference type="AlphaFoldDB" id="A0A0D0BFY1"/>
<proteinExistence type="predicted"/>
<keyword evidence="4" id="KW-1185">Reference proteome</keyword>
<dbReference type="EMBL" id="KN834766">
    <property type="protein sequence ID" value="KIK62825.1"/>
    <property type="molecule type" value="Genomic_DNA"/>
</dbReference>
<reference evidence="3 4" key="1">
    <citation type="submission" date="2014-04" db="EMBL/GenBank/DDBJ databases">
        <title>Evolutionary Origins and Diversification of the Mycorrhizal Mutualists.</title>
        <authorList>
            <consortium name="DOE Joint Genome Institute"/>
            <consortium name="Mycorrhizal Genomics Consortium"/>
            <person name="Kohler A."/>
            <person name="Kuo A."/>
            <person name="Nagy L.G."/>
            <person name="Floudas D."/>
            <person name="Copeland A."/>
            <person name="Barry K.W."/>
            <person name="Cichocki N."/>
            <person name="Veneault-Fourrey C."/>
            <person name="LaButti K."/>
            <person name="Lindquist E.A."/>
            <person name="Lipzen A."/>
            <person name="Lundell T."/>
            <person name="Morin E."/>
            <person name="Murat C."/>
            <person name="Riley R."/>
            <person name="Ohm R."/>
            <person name="Sun H."/>
            <person name="Tunlid A."/>
            <person name="Henrissat B."/>
            <person name="Grigoriev I.V."/>
            <person name="Hibbett D.S."/>
            <person name="Martin F."/>
        </authorList>
    </citation>
    <scope>NUCLEOTIDE SEQUENCE [LARGE SCALE GENOMIC DNA]</scope>
    <source>
        <strain evidence="3 4">FD-317 M1</strain>
    </source>
</reference>
<keyword evidence="1" id="KW-0472">Membrane</keyword>
<dbReference type="HOGENOM" id="CLU_035509_7_3_1"/>
<keyword evidence="1" id="KW-0812">Transmembrane</keyword>
<dbReference type="OrthoDB" id="3261349at2759"/>
<organism evidence="3 4">
    <name type="scientific">Collybiopsis luxurians FD-317 M1</name>
    <dbReference type="NCBI Taxonomy" id="944289"/>
    <lineage>
        <taxon>Eukaryota</taxon>
        <taxon>Fungi</taxon>
        <taxon>Dikarya</taxon>
        <taxon>Basidiomycota</taxon>
        <taxon>Agaricomycotina</taxon>
        <taxon>Agaricomycetes</taxon>
        <taxon>Agaricomycetidae</taxon>
        <taxon>Agaricales</taxon>
        <taxon>Marasmiineae</taxon>
        <taxon>Omphalotaceae</taxon>
        <taxon>Collybiopsis</taxon>
        <taxon>Collybiopsis luxurians</taxon>
    </lineage>
</organism>
<sequence length="313" mass="35482">MSQWNAEDVQTQVNLGRYIEVTQFVILIYDWLLTFEQEVERYWKRDLKRLPAILYFVNRYLTLCGNIPIFVLYFWTPVTRNPELGHQDLDLFAQVLIFVVQLNISALFILRVTALYEGSKRIRFFLCAVVLGMVCNCLVQVYMTDTAASSEIEPHSVLEQIGNVRVFTTYQGRHLTYLWLGIFVFDLCVFSLTLWKTCRLLGAGHIAGGLLNTVMRDGLLYFGIIALSTFANILVFALGSGLIKGLFPTFFNVISSVLMGRLMLNLREVDLDNSTSPTELSGIVFAPTEIHPAESVGRADIELRTRRSGSADP</sequence>
<feature type="transmembrane region" description="Helical" evidence="1">
    <location>
        <begin position="219"/>
        <end position="239"/>
    </location>
</feature>
<protein>
    <recommendedName>
        <fullName evidence="2">DUF6533 domain-containing protein</fullName>
    </recommendedName>
</protein>
<feature type="domain" description="DUF6533" evidence="2">
    <location>
        <begin position="24"/>
        <end position="64"/>
    </location>
</feature>
<feature type="transmembrane region" description="Helical" evidence="1">
    <location>
        <begin position="122"/>
        <end position="143"/>
    </location>
</feature>
<dbReference type="Proteomes" id="UP000053593">
    <property type="component" value="Unassembled WGS sequence"/>
</dbReference>
<feature type="transmembrane region" description="Helical" evidence="1">
    <location>
        <begin position="177"/>
        <end position="198"/>
    </location>
</feature>
<evidence type="ECO:0000256" key="1">
    <source>
        <dbReference type="SAM" id="Phobius"/>
    </source>
</evidence>
<evidence type="ECO:0000259" key="2">
    <source>
        <dbReference type="Pfam" id="PF20151"/>
    </source>
</evidence>
<dbReference type="Pfam" id="PF20151">
    <property type="entry name" value="DUF6533"/>
    <property type="match status" value="1"/>
</dbReference>
<gene>
    <name evidence="3" type="ORF">GYMLUDRAFT_41706</name>
</gene>
<accession>A0A0D0BFY1</accession>
<feature type="transmembrane region" description="Helical" evidence="1">
    <location>
        <begin position="53"/>
        <end position="75"/>
    </location>
</feature>
<keyword evidence="1" id="KW-1133">Transmembrane helix</keyword>
<evidence type="ECO:0000313" key="3">
    <source>
        <dbReference type="EMBL" id="KIK62825.1"/>
    </source>
</evidence>